<dbReference type="NCBIfam" id="NF047719">
    <property type="entry name" value="SCO6745_fam_HTH"/>
    <property type="match status" value="1"/>
</dbReference>
<evidence type="ECO:0000313" key="1">
    <source>
        <dbReference type="EMBL" id="PCK24900.1"/>
    </source>
</evidence>
<accession>A0A2A5J5P2</accession>
<dbReference type="EMBL" id="NOVD01000022">
    <property type="protein sequence ID" value="PCK24900.1"/>
    <property type="molecule type" value="Genomic_DNA"/>
</dbReference>
<dbReference type="RefSeq" id="WP_021333517.1">
    <property type="nucleotide sequence ID" value="NZ_CP104782.1"/>
</dbReference>
<dbReference type="InterPro" id="IPR054058">
    <property type="entry name" value="HTH_67"/>
</dbReference>
<evidence type="ECO:0008006" key="3">
    <source>
        <dbReference type="Google" id="ProtNLM"/>
    </source>
</evidence>
<reference evidence="1 2" key="1">
    <citation type="submission" date="2017-07" db="EMBL/GenBank/DDBJ databases">
        <title>Draft sequence of Rhodococcus enclensis 23b-28.</title>
        <authorList>
            <person name="Besaury L."/>
            <person name="Sancelme M."/>
            <person name="Amato P."/>
            <person name="Lallement A."/>
            <person name="Delort A.-M."/>
        </authorList>
    </citation>
    <scope>NUCLEOTIDE SEQUENCE [LARGE SCALE GENOMIC DNA]</scope>
    <source>
        <strain evidence="1 2">23b-28</strain>
    </source>
</reference>
<protein>
    <recommendedName>
        <fullName evidence="3">SalK</fullName>
    </recommendedName>
</protein>
<dbReference type="AlphaFoldDB" id="A0A1X0LTC3"/>
<accession>A0A1X0LTC3</accession>
<evidence type="ECO:0000313" key="2">
    <source>
        <dbReference type="Proteomes" id="UP000230886"/>
    </source>
</evidence>
<dbReference type="Pfam" id="PF21863">
    <property type="entry name" value="HTH_67"/>
    <property type="match status" value="1"/>
</dbReference>
<proteinExistence type="predicted"/>
<gene>
    <name evidence="1" type="ORF">CHR55_23260</name>
</gene>
<organism evidence="1 2">
    <name type="scientific">Rhodococcus qingshengii</name>
    <dbReference type="NCBI Taxonomy" id="334542"/>
    <lineage>
        <taxon>Bacteria</taxon>
        <taxon>Bacillati</taxon>
        <taxon>Actinomycetota</taxon>
        <taxon>Actinomycetes</taxon>
        <taxon>Mycobacteriales</taxon>
        <taxon>Nocardiaceae</taxon>
        <taxon>Rhodococcus</taxon>
        <taxon>Rhodococcus erythropolis group</taxon>
    </lineage>
</organism>
<sequence>MTSIAPETARRVFRGAEPIHGMIYFTPFGAEAYAALGFTHPRMGYFASRSAPMGAVAAEVTIATFFNFNPELVHAVLPEAWTIATPEQILTARLDAVDRSLRKAWGEHVDGTEVREAAELARRAAERACNRPQGRPLFGGHASLPWPEEPHLVLWHAQSLLREFRGDSHVALLHAEGLNGVEALVVHAATGDVPAAALQMSRAWDNDQWAEGVESVRARGWLEGGPELHLNEVGRDRRKRVEHQTDVLGSYPYEAIGETGCSRLIEISERLSGEVIDADLGFPAALAARRRLRA</sequence>
<name>A0A1X0LTC3_RHOSG</name>
<comment type="caution">
    <text evidence="1">The sequence shown here is derived from an EMBL/GenBank/DDBJ whole genome shotgun (WGS) entry which is preliminary data.</text>
</comment>
<dbReference type="Proteomes" id="UP000230886">
    <property type="component" value="Unassembled WGS sequence"/>
</dbReference>